<sequence length="364" mass="40306">MKWSLYIGKPAGIKVFIHWTFILLVIWLSWMHLQQGHGLFEIILGLIFLAALFGCITLHEFGHALAARRYGIGTRDINLLPIGGVARLERMPEDPKEELVVAIAGPAVNVVIAIGLYLIMLVLGQSNTELSHHVAGGNFLADLLLINIILVLFNLIPAFPMDGGRVLRALLAFKMKRSKATRVAASVGQLLAIGFVLFGLFYNPWLLFIGIFVFIGAGAESQQVTMQESLREVKAKDLITTGYPALPQTASVSKAATAFMESREPELVITDDEERFVGLLSYERIIEEMQKGHFNNPVVNLVKEEVQTLTPDALIYELLPQIQQSGQRIFPVLDDDRLAGVISHTDLIRLLEQNQAVSASGHRH</sequence>
<evidence type="ECO:0000256" key="13">
    <source>
        <dbReference type="ARBA" id="ARBA00023136"/>
    </source>
</evidence>
<dbReference type="Pfam" id="PF02163">
    <property type="entry name" value="Peptidase_M50"/>
    <property type="match status" value="2"/>
</dbReference>
<feature type="transmembrane region" description="Helical" evidence="14">
    <location>
        <begin position="180"/>
        <end position="198"/>
    </location>
</feature>
<evidence type="ECO:0000256" key="3">
    <source>
        <dbReference type="ARBA" id="ARBA00022475"/>
    </source>
</evidence>
<evidence type="ECO:0000256" key="7">
    <source>
        <dbReference type="ARBA" id="ARBA00022737"/>
    </source>
</evidence>
<feature type="binding site" evidence="16">
    <location>
        <position position="63"/>
    </location>
    <ligand>
        <name>Zn(2+)</name>
        <dbReference type="ChEBI" id="CHEBI:29105"/>
        <note>catalytic</note>
    </ligand>
</feature>
<evidence type="ECO:0000256" key="14">
    <source>
        <dbReference type="PIRNR" id="PIRNR006404"/>
    </source>
</evidence>
<name>A0A1M5B8U8_9BACT</name>
<evidence type="ECO:0000256" key="2">
    <source>
        <dbReference type="ARBA" id="ARBA00007931"/>
    </source>
</evidence>
<comment type="subcellular location">
    <subcellularLocation>
        <location evidence="1 14">Cell membrane</location>
        <topology evidence="1 14">Multi-pass membrane protein</topology>
    </subcellularLocation>
</comment>
<keyword evidence="6 14" id="KW-0479">Metal-binding</keyword>
<gene>
    <name evidence="19" type="ORF">SAMN05443144_10825</name>
</gene>
<dbReference type="EMBL" id="FQUS01000008">
    <property type="protein sequence ID" value="SHF38602.1"/>
    <property type="molecule type" value="Genomic_DNA"/>
</dbReference>
<evidence type="ECO:0000256" key="12">
    <source>
        <dbReference type="ARBA" id="ARBA00023122"/>
    </source>
</evidence>
<keyword evidence="11 14" id="KW-0482">Metalloprotease</keyword>
<keyword evidence="20" id="KW-1185">Reference proteome</keyword>
<evidence type="ECO:0000256" key="17">
    <source>
        <dbReference type="PROSITE-ProRule" id="PRU00703"/>
    </source>
</evidence>
<dbReference type="GO" id="GO:0006508">
    <property type="term" value="P:proteolysis"/>
    <property type="evidence" value="ECO:0007669"/>
    <property type="project" value="UniProtKB-KW"/>
</dbReference>
<evidence type="ECO:0000256" key="6">
    <source>
        <dbReference type="ARBA" id="ARBA00022723"/>
    </source>
</evidence>
<dbReference type="GO" id="GO:0008237">
    <property type="term" value="F:metallopeptidase activity"/>
    <property type="evidence" value="ECO:0007669"/>
    <property type="project" value="UniProtKB-UniRule"/>
</dbReference>
<evidence type="ECO:0000256" key="10">
    <source>
        <dbReference type="ARBA" id="ARBA00022989"/>
    </source>
</evidence>
<dbReference type="PANTHER" id="PTHR39188:SF3">
    <property type="entry name" value="STAGE IV SPORULATION PROTEIN FB"/>
    <property type="match status" value="1"/>
</dbReference>
<feature type="transmembrane region" description="Helical" evidence="14">
    <location>
        <begin position="99"/>
        <end position="119"/>
    </location>
</feature>
<keyword evidence="3 14" id="KW-1003">Cell membrane</keyword>
<evidence type="ECO:0000256" key="9">
    <source>
        <dbReference type="ARBA" id="ARBA00022833"/>
    </source>
</evidence>
<dbReference type="GO" id="GO:0005886">
    <property type="term" value="C:plasma membrane"/>
    <property type="evidence" value="ECO:0007669"/>
    <property type="project" value="UniProtKB-SubCell"/>
</dbReference>
<dbReference type="Proteomes" id="UP000184041">
    <property type="component" value="Unassembled WGS sequence"/>
</dbReference>
<dbReference type="SMART" id="SM00116">
    <property type="entry name" value="CBS"/>
    <property type="match status" value="2"/>
</dbReference>
<keyword evidence="9 14" id="KW-0862">Zinc</keyword>
<accession>A0A1M5B8U8</accession>
<comment type="cofactor">
    <cofactor evidence="14 16">
        <name>Zn(2+)</name>
        <dbReference type="ChEBI" id="CHEBI:29105"/>
    </cofactor>
    <text evidence="14 16">Binds 1 zinc ion per subunit.</text>
</comment>
<feature type="binding site" evidence="16">
    <location>
        <position position="59"/>
    </location>
    <ligand>
        <name>Zn(2+)</name>
        <dbReference type="ChEBI" id="CHEBI:29105"/>
        <note>catalytic</note>
    </ligand>
</feature>
<reference evidence="19 20" key="1">
    <citation type="submission" date="2016-11" db="EMBL/GenBank/DDBJ databases">
        <authorList>
            <person name="Jaros S."/>
            <person name="Januszkiewicz K."/>
            <person name="Wedrychowicz H."/>
        </authorList>
    </citation>
    <scope>NUCLEOTIDE SEQUENCE [LARGE SCALE GENOMIC DNA]</scope>
    <source>
        <strain evidence="19 20">DSM 21986</strain>
    </source>
</reference>
<keyword evidence="10 14" id="KW-1133">Transmembrane helix</keyword>
<keyword evidence="4 14" id="KW-0645">Protease</keyword>
<comment type="similarity">
    <text evidence="2 14">Belongs to the peptidase M50B family.</text>
</comment>
<dbReference type="InterPro" id="IPR016483">
    <property type="entry name" value="UCP006404_Pept_M50_CBS"/>
</dbReference>
<feature type="transmembrane region" description="Helical" evidence="14">
    <location>
        <begin position="12"/>
        <end position="33"/>
    </location>
</feature>
<dbReference type="InterPro" id="IPR000644">
    <property type="entry name" value="CBS_dom"/>
</dbReference>
<dbReference type="Gene3D" id="3.10.580.10">
    <property type="entry name" value="CBS-domain"/>
    <property type="match status" value="1"/>
</dbReference>
<evidence type="ECO:0000256" key="1">
    <source>
        <dbReference type="ARBA" id="ARBA00004651"/>
    </source>
</evidence>
<evidence type="ECO:0000256" key="16">
    <source>
        <dbReference type="PIRSR" id="PIRSR006404-2"/>
    </source>
</evidence>
<dbReference type="CDD" id="cd02205">
    <property type="entry name" value="CBS_pair_SF"/>
    <property type="match status" value="1"/>
</dbReference>
<dbReference type="GO" id="GO:0046872">
    <property type="term" value="F:metal ion binding"/>
    <property type="evidence" value="ECO:0007669"/>
    <property type="project" value="UniProtKB-UniRule"/>
</dbReference>
<dbReference type="PANTHER" id="PTHR39188">
    <property type="entry name" value="MEMBRANE-ASSOCIATED ZINC METALLOPROTEASE M50B"/>
    <property type="match status" value="1"/>
</dbReference>
<organism evidence="19 20">
    <name type="scientific">Fodinibius roseus</name>
    <dbReference type="NCBI Taxonomy" id="1194090"/>
    <lineage>
        <taxon>Bacteria</taxon>
        <taxon>Pseudomonadati</taxon>
        <taxon>Balneolota</taxon>
        <taxon>Balneolia</taxon>
        <taxon>Balneolales</taxon>
        <taxon>Balneolaceae</taxon>
        <taxon>Fodinibius</taxon>
    </lineage>
</organism>
<dbReference type="InterPro" id="IPR008915">
    <property type="entry name" value="Peptidase_M50"/>
</dbReference>
<evidence type="ECO:0000256" key="8">
    <source>
        <dbReference type="ARBA" id="ARBA00022801"/>
    </source>
</evidence>
<keyword evidence="12 17" id="KW-0129">CBS domain</keyword>
<dbReference type="OrthoDB" id="9800627at2"/>
<feature type="binding site" evidence="16">
    <location>
        <position position="162"/>
    </location>
    <ligand>
        <name>Zn(2+)</name>
        <dbReference type="ChEBI" id="CHEBI:29105"/>
        <note>catalytic</note>
    </ligand>
</feature>
<feature type="transmembrane region" description="Helical" evidence="14">
    <location>
        <begin position="139"/>
        <end position="159"/>
    </location>
</feature>
<keyword evidence="8 14" id="KW-0378">Hydrolase</keyword>
<dbReference type="AlphaFoldDB" id="A0A1M5B8U8"/>
<feature type="active site" evidence="15">
    <location>
        <position position="60"/>
    </location>
</feature>
<evidence type="ECO:0000256" key="11">
    <source>
        <dbReference type="ARBA" id="ARBA00023049"/>
    </source>
</evidence>
<evidence type="ECO:0000259" key="18">
    <source>
        <dbReference type="PROSITE" id="PS51371"/>
    </source>
</evidence>
<keyword evidence="5 14" id="KW-0812">Transmembrane</keyword>
<dbReference type="CDD" id="cd06164">
    <property type="entry name" value="S2P-M50_SpoIVFB_CBS"/>
    <property type="match status" value="1"/>
</dbReference>
<dbReference type="RefSeq" id="WP_073062489.1">
    <property type="nucleotide sequence ID" value="NZ_FQUS01000008.1"/>
</dbReference>
<feature type="domain" description="CBS" evidence="18">
    <location>
        <begin position="239"/>
        <end position="298"/>
    </location>
</feature>
<protein>
    <recommendedName>
        <fullName evidence="14">Zinc metalloprotease</fullName>
    </recommendedName>
</protein>
<keyword evidence="13 14" id="KW-0472">Membrane</keyword>
<feature type="transmembrane region" description="Helical" evidence="14">
    <location>
        <begin position="39"/>
        <end position="59"/>
    </location>
</feature>
<feature type="domain" description="CBS" evidence="18">
    <location>
        <begin position="301"/>
        <end position="357"/>
    </location>
</feature>
<dbReference type="InterPro" id="IPR046342">
    <property type="entry name" value="CBS_dom_sf"/>
</dbReference>
<proteinExistence type="inferred from homology"/>
<evidence type="ECO:0000256" key="15">
    <source>
        <dbReference type="PIRSR" id="PIRSR006404-1"/>
    </source>
</evidence>
<dbReference type="PROSITE" id="PS51371">
    <property type="entry name" value="CBS"/>
    <property type="match status" value="2"/>
</dbReference>
<dbReference type="Pfam" id="PF00571">
    <property type="entry name" value="CBS"/>
    <property type="match status" value="2"/>
</dbReference>
<dbReference type="PIRSF" id="PIRSF006404">
    <property type="entry name" value="UCP006404_Pept_M50_CBS"/>
    <property type="match status" value="1"/>
</dbReference>
<evidence type="ECO:0000313" key="20">
    <source>
        <dbReference type="Proteomes" id="UP000184041"/>
    </source>
</evidence>
<evidence type="ECO:0000313" key="19">
    <source>
        <dbReference type="EMBL" id="SHF38602.1"/>
    </source>
</evidence>
<dbReference type="SUPFAM" id="SSF54631">
    <property type="entry name" value="CBS-domain pair"/>
    <property type="match status" value="1"/>
</dbReference>
<dbReference type="STRING" id="1194090.SAMN05443144_10825"/>
<evidence type="ECO:0000256" key="4">
    <source>
        <dbReference type="ARBA" id="ARBA00022670"/>
    </source>
</evidence>
<keyword evidence="7" id="KW-0677">Repeat</keyword>
<evidence type="ECO:0000256" key="5">
    <source>
        <dbReference type="ARBA" id="ARBA00022692"/>
    </source>
</evidence>